<comment type="catalytic activity">
    <reaction evidence="8">
        <text>L-seryl-[protein] + ATP = O-phospho-L-seryl-[protein] + ADP + H(+)</text>
        <dbReference type="Rhea" id="RHEA:17989"/>
        <dbReference type="Rhea" id="RHEA-COMP:9863"/>
        <dbReference type="Rhea" id="RHEA-COMP:11604"/>
        <dbReference type="ChEBI" id="CHEBI:15378"/>
        <dbReference type="ChEBI" id="CHEBI:29999"/>
        <dbReference type="ChEBI" id="CHEBI:30616"/>
        <dbReference type="ChEBI" id="CHEBI:83421"/>
        <dbReference type="ChEBI" id="CHEBI:456216"/>
        <dbReference type="EC" id="2.7.11.1"/>
    </reaction>
</comment>
<dbReference type="InterPro" id="IPR000719">
    <property type="entry name" value="Prot_kinase_dom"/>
</dbReference>
<dbReference type="SMART" id="SM00220">
    <property type="entry name" value="S_TKc"/>
    <property type="match status" value="1"/>
</dbReference>
<protein>
    <recommendedName>
        <fullName evidence="1">non-specific serine/threonine protein kinase</fullName>
        <ecNumber evidence="1">2.7.11.1</ecNumber>
    </recommendedName>
</protein>
<dbReference type="InterPro" id="IPR051131">
    <property type="entry name" value="NEK_Ser/Thr_kinase_NIMA"/>
</dbReference>
<feature type="domain" description="Protein kinase" evidence="9">
    <location>
        <begin position="19"/>
        <end position="249"/>
    </location>
</feature>
<reference evidence="11" key="1">
    <citation type="journal article" date="2013" name="Nature">
        <title>Pan genome of the phytoplankton Emiliania underpins its global distribution.</title>
        <authorList>
            <person name="Read B.A."/>
            <person name="Kegel J."/>
            <person name="Klute M.J."/>
            <person name="Kuo A."/>
            <person name="Lefebvre S.C."/>
            <person name="Maumus F."/>
            <person name="Mayer C."/>
            <person name="Miller J."/>
            <person name="Monier A."/>
            <person name="Salamov A."/>
            <person name="Young J."/>
            <person name="Aguilar M."/>
            <person name="Claverie J.M."/>
            <person name="Frickenhaus S."/>
            <person name="Gonzalez K."/>
            <person name="Herman E.K."/>
            <person name="Lin Y.C."/>
            <person name="Napier J."/>
            <person name="Ogata H."/>
            <person name="Sarno A.F."/>
            <person name="Shmutz J."/>
            <person name="Schroeder D."/>
            <person name="de Vargas C."/>
            <person name="Verret F."/>
            <person name="von Dassow P."/>
            <person name="Valentin K."/>
            <person name="Van de Peer Y."/>
            <person name="Wheeler G."/>
            <person name="Dacks J.B."/>
            <person name="Delwiche C.F."/>
            <person name="Dyhrman S.T."/>
            <person name="Glockner G."/>
            <person name="John U."/>
            <person name="Richards T."/>
            <person name="Worden A.Z."/>
            <person name="Zhang X."/>
            <person name="Grigoriev I.V."/>
            <person name="Allen A.E."/>
            <person name="Bidle K."/>
            <person name="Borodovsky M."/>
            <person name="Bowler C."/>
            <person name="Brownlee C."/>
            <person name="Cock J.M."/>
            <person name="Elias M."/>
            <person name="Gladyshev V.N."/>
            <person name="Groth M."/>
            <person name="Guda C."/>
            <person name="Hadaegh A."/>
            <person name="Iglesias-Rodriguez M.D."/>
            <person name="Jenkins J."/>
            <person name="Jones B.M."/>
            <person name="Lawson T."/>
            <person name="Leese F."/>
            <person name="Lindquist E."/>
            <person name="Lobanov A."/>
            <person name="Lomsadze A."/>
            <person name="Malik S.B."/>
            <person name="Marsh M.E."/>
            <person name="Mackinder L."/>
            <person name="Mock T."/>
            <person name="Mueller-Roeber B."/>
            <person name="Pagarete A."/>
            <person name="Parker M."/>
            <person name="Probert I."/>
            <person name="Quesneville H."/>
            <person name="Raines C."/>
            <person name="Rensing S.A."/>
            <person name="Riano-Pachon D.M."/>
            <person name="Richier S."/>
            <person name="Rokitta S."/>
            <person name="Shiraiwa Y."/>
            <person name="Soanes D.M."/>
            <person name="van der Giezen M."/>
            <person name="Wahlund T.M."/>
            <person name="Williams B."/>
            <person name="Wilson W."/>
            <person name="Wolfe G."/>
            <person name="Wurch L.L."/>
        </authorList>
    </citation>
    <scope>NUCLEOTIDE SEQUENCE</scope>
</reference>
<dbReference type="InterPro" id="IPR008271">
    <property type="entry name" value="Ser/Thr_kinase_AS"/>
</dbReference>
<dbReference type="EC" id="2.7.11.1" evidence="1"/>
<keyword evidence="5" id="KW-0418">Kinase</keyword>
<dbReference type="Pfam" id="PF00069">
    <property type="entry name" value="Pkinase"/>
    <property type="match status" value="1"/>
</dbReference>
<keyword evidence="3" id="KW-0808">Transferase</keyword>
<accession>A0A0D3K8M7</accession>
<keyword evidence="6" id="KW-0067">ATP-binding</keyword>
<dbReference type="PROSITE" id="PS00108">
    <property type="entry name" value="PROTEIN_KINASE_ST"/>
    <property type="match status" value="1"/>
</dbReference>
<dbReference type="HOGENOM" id="CLU_000288_63_23_1"/>
<dbReference type="PROSITE" id="PS50011">
    <property type="entry name" value="PROTEIN_KINASE_DOM"/>
    <property type="match status" value="1"/>
</dbReference>
<keyword evidence="4" id="KW-0547">Nucleotide-binding</keyword>
<evidence type="ECO:0000256" key="6">
    <source>
        <dbReference type="ARBA" id="ARBA00022840"/>
    </source>
</evidence>
<dbReference type="PaxDb" id="2903-EOD32112"/>
<dbReference type="GO" id="GO:0005524">
    <property type="term" value="F:ATP binding"/>
    <property type="evidence" value="ECO:0007669"/>
    <property type="project" value="UniProtKB-KW"/>
</dbReference>
<evidence type="ECO:0000256" key="2">
    <source>
        <dbReference type="ARBA" id="ARBA00022527"/>
    </source>
</evidence>
<comment type="catalytic activity">
    <reaction evidence="7">
        <text>L-threonyl-[protein] + ATP = O-phospho-L-threonyl-[protein] + ADP + H(+)</text>
        <dbReference type="Rhea" id="RHEA:46608"/>
        <dbReference type="Rhea" id="RHEA-COMP:11060"/>
        <dbReference type="Rhea" id="RHEA-COMP:11605"/>
        <dbReference type="ChEBI" id="CHEBI:15378"/>
        <dbReference type="ChEBI" id="CHEBI:30013"/>
        <dbReference type="ChEBI" id="CHEBI:30616"/>
        <dbReference type="ChEBI" id="CHEBI:61977"/>
        <dbReference type="ChEBI" id="CHEBI:456216"/>
        <dbReference type="EC" id="2.7.11.1"/>
    </reaction>
</comment>
<sequence>MRGVIADDLPDARTRYGSFPRLRVLGRGQHGSAILLRDPASSELVIALDESEAAEPERLRNEVQILSQLQHPRIVAYIDSFVSERVLTIVMEYASGGTLADVLAVNAASKLHFGTATVVRFIAGLASALRHVHARRILHRDLKTANVFLTDEAEPNVKLGDFGVSRLFSTETHLAETMCGTPYYLSPELVRGLPYSQPSDVWALGVILFELLTLKRPFSAPNGALGALVMAITTGARTPDAFPRGCPRG</sequence>
<dbReference type="InterPro" id="IPR011009">
    <property type="entry name" value="Kinase-like_dom_sf"/>
</dbReference>
<evidence type="ECO:0000256" key="8">
    <source>
        <dbReference type="ARBA" id="ARBA00048679"/>
    </source>
</evidence>
<dbReference type="STRING" id="2903.R1DB67"/>
<dbReference type="KEGG" id="ehx:EMIHUDRAFT_63487"/>
<dbReference type="GeneID" id="17277384"/>
<dbReference type="SUPFAM" id="SSF56112">
    <property type="entry name" value="Protein kinase-like (PK-like)"/>
    <property type="match status" value="1"/>
</dbReference>
<evidence type="ECO:0000313" key="11">
    <source>
        <dbReference type="Proteomes" id="UP000013827"/>
    </source>
</evidence>
<evidence type="ECO:0000256" key="7">
    <source>
        <dbReference type="ARBA" id="ARBA00047899"/>
    </source>
</evidence>
<name>A0A0D3K8M7_EMIH1</name>
<dbReference type="AlphaFoldDB" id="A0A0D3K8M7"/>
<evidence type="ECO:0000256" key="5">
    <source>
        <dbReference type="ARBA" id="ARBA00022777"/>
    </source>
</evidence>
<keyword evidence="11" id="KW-1185">Reference proteome</keyword>
<dbReference type="PANTHER" id="PTHR44899:SF3">
    <property type="entry name" value="SERINE_THREONINE-PROTEIN KINASE NEK1"/>
    <property type="match status" value="1"/>
</dbReference>
<organism evidence="10 11">
    <name type="scientific">Emiliania huxleyi (strain CCMP1516)</name>
    <dbReference type="NCBI Taxonomy" id="280463"/>
    <lineage>
        <taxon>Eukaryota</taxon>
        <taxon>Haptista</taxon>
        <taxon>Haptophyta</taxon>
        <taxon>Prymnesiophyceae</taxon>
        <taxon>Isochrysidales</taxon>
        <taxon>Noelaerhabdaceae</taxon>
        <taxon>Emiliania</taxon>
    </lineage>
</organism>
<evidence type="ECO:0000259" key="9">
    <source>
        <dbReference type="PROSITE" id="PS50011"/>
    </source>
</evidence>
<evidence type="ECO:0000256" key="1">
    <source>
        <dbReference type="ARBA" id="ARBA00012513"/>
    </source>
</evidence>
<dbReference type="RefSeq" id="XP_005784541.1">
    <property type="nucleotide sequence ID" value="XM_005784484.1"/>
</dbReference>
<dbReference type="EnsemblProtists" id="EOD32112">
    <property type="protein sequence ID" value="EOD32112"/>
    <property type="gene ID" value="EMIHUDRAFT_63487"/>
</dbReference>
<dbReference type="Proteomes" id="UP000013827">
    <property type="component" value="Unassembled WGS sequence"/>
</dbReference>
<dbReference type="eggNOG" id="KOG0589">
    <property type="taxonomic scope" value="Eukaryota"/>
</dbReference>
<dbReference type="GO" id="GO:0004674">
    <property type="term" value="F:protein serine/threonine kinase activity"/>
    <property type="evidence" value="ECO:0007669"/>
    <property type="project" value="UniProtKB-KW"/>
</dbReference>
<evidence type="ECO:0000313" key="10">
    <source>
        <dbReference type="EnsemblProtists" id="EOD32112"/>
    </source>
</evidence>
<reference evidence="10" key="2">
    <citation type="submission" date="2024-10" db="UniProtKB">
        <authorList>
            <consortium name="EnsemblProtists"/>
        </authorList>
    </citation>
    <scope>IDENTIFICATION</scope>
</reference>
<keyword evidence="2" id="KW-0723">Serine/threonine-protein kinase</keyword>
<proteinExistence type="predicted"/>
<dbReference type="OMA" id="ICSEDNC"/>
<dbReference type="PANTHER" id="PTHR44899">
    <property type="entry name" value="CAMK FAMILY PROTEIN KINASE"/>
    <property type="match status" value="1"/>
</dbReference>
<dbReference type="Gene3D" id="1.10.510.10">
    <property type="entry name" value="Transferase(Phosphotransferase) domain 1"/>
    <property type="match status" value="1"/>
</dbReference>
<evidence type="ECO:0000256" key="3">
    <source>
        <dbReference type="ARBA" id="ARBA00022679"/>
    </source>
</evidence>
<evidence type="ECO:0000256" key="4">
    <source>
        <dbReference type="ARBA" id="ARBA00022741"/>
    </source>
</evidence>